<dbReference type="GO" id="GO:0006071">
    <property type="term" value="P:glycerol metabolic process"/>
    <property type="evidence" value="ECO:0007669"/>
    <property type="project" value="InterPro"/>
</dbReference>
<reference evidence="1" key="1">
    <citation type="submission" date="2020-11" db="EMBL/GenBank/DDBJ databases">
        <title>Halonatronomonas betainensis gen. nov., sp. nov. a novel haloalkaliphilic representative of the family Halanaerobiacae capable of betaine degradation.</title>
        <authorList>
            <person name="Boltyanskaya Y."/>
            <person name="Kevbrin V."/>
            <person name="Detkova E."/>
            <person name="Grouzdev D.S."/>
            <person name="Koziaeva V."/>
            <person name="Zhilina T."/>
        </authorList>
    </citation>
    <scope>NUCLEOTIDE SEQUENCE</scope>
    <source>
        <strain evidence="1">Z-7014</strain>
    </source>
</reference>
<evidence type="ECO:0000313" key="2">
    <source>
        <dbReference type="Proteomes" id="UP000621436"/>
    </source>
</evidence>
<dbReference type="EMBL" id="JADPIE010000001">
    <property type="protein sequence ID" value="MBF8435591.1"/>
    <property type="molecule type" value="Genomic_DNA"/>
</dbReference>
<comment type="caution">
    <text evidence="1">The sequence shown here is derived from an EMBL/GenBank/DDBJ whole genome shotgun (WGS) entry which is preliminary data.</text>
</comment>
<name>A0A931APS6_9FIRM</name>
<dbReference type="Pfam" id="PF04309">
    <property type="entry name" value="G3P_antiterm"/>
    <property type="match status" value="1"/>
</dbReference>
<dbReference type="PIRSF" id="PIRSF016897">
    <property type="entry name" value="GlpP"/>
    <property type="match status" value="1"/>
</dbReference>
<sequence length="186" mass="20884">MRHLSHYFSKNPVIAAVRNEKDLKKALKSDVYAIVIMKISILKLDEIVKKIQDHDKLVFIHIDLMVGLGRDKEAVKYLAYNELCDGIISTKGQLVKEAMKYDLMGIQRLFLLDSEALRTGRSMLDNNSPSAIEVLPGVAAPYLIKRIDERISCPIIAGGLIRTKEEVDDLVDQGVFAISTGEKSLW</sequence>
<dbReference type="InterPro" id="IPR006699">
    <property type="entry name" value="GlpP"/>
</dbReference>
<dbReference type="SUPFAM" id="SSF110391">
    <property type="entry name" value="GlpP-like"/>
    <property type="match status" value="1"/>
</dbReference>
<evidence type="ECO:0000313" key="1">
    <source>
        <dbReference type="EMBL" id="MBF8435591.1"/>
    </source>
</evidence>
<protein>
    <submittedName>
        <fullName evidence="1">Glycerol-3-phosphate responsive antiterminator</fullName>
    </submittedName>
</protein>
<accession>A0A931APS6</accession>
<dbReference type="Proteomes" id="UP000621436">
    <property type="component" value="Unassembled WGS sequence"/>
</dbReference>
<dbReference type="Gene3D" id="3.20.20.70">
    <property type="entry name" value="Aldolase class I"/>
    <property type="match status" value="1"/>
</dbReference>
<dbReference type="PANTHER" id="PTHR35787">
    <property type="entry name" value="GLYCEROL UPTAKE OPERON ANTITERMINATOR REGULATORY PROTEIN"/>
    <property type="match status" value="1"/>
</dbReference>
<dbReference type="RefSeq" id="WP_270452230.1">
    <property type="nucleotide sequence ID" value="NZ_JADPIE010000001.1"/>
</dbReference>
<dbReference type="InterPro" id="IPR013785">
    <property type="entry name" value="Aldolase_TIM"/>
</dbReference>
<dbReference type="AlphaFoldDB" id="A0A931APS6"/>
<dbReference type="GO" id="GO:0006355">
    <property type="term" value="P:regulation of DNA-templated transcription"/>
    <property type="evidence" value="ECO:0007669"/>
    <property type="project" value="InterPro"/>
</dbReference>
<gene>
    <name evidence="1" type="ORF">I0Q91_00735</name>
</gene>
<organism evidence="1 2">
    <name type="scientific">Halonatronomonas betaini</name>
    <dbReference type="NCBI Taxonomy" id="2778430"/>
    <lineage>
        <taxon>Bacteria</taxon>
        <taxon>Bacillati</taxon>
        <taxon>Bacillota</taxon>
        <taxon>Clostridia</taxon>
        <taxon>Halanaerobiales</taxon>
        <taxon>Halarsenatibacteraceae</taxon>
        <taxon>Halonatronomonas</taxon>
    </lineage>
</organism>
<keyword evidence="2" id="KW-1185">Reference proteome</keyword>
<proteinExistence type="predicted"/>
<dbReference type="PANTHER" id="PTHR35787:SF1">
    <property type="entry name" value="GLYCEROL UPTAKE OPERON ANTITERMINATOR REGULATORY PROTEIN"/>
    <property type="match status" value="1"/>
</dbReference>